<evidence type="ECO:0000313" key="3">
    <source>
        <dbReference type="Proteomes" id="UP000003692"/>
    </source>
</evidence>
<protein>
    <submittedName>
        <fullName evidence="2">[NiFe] hydrogenase assembly chaperone, HybE family</fullName>
    </submittedName>
</protein>
<evidence type="ECO:0000313" key="2">
    <source>
        <dbReference type="EMBL" id="EFE22182.1"/>
    </source>
</evidence>
<dbReference type="NCBIfam" id="NF007776">
    <property type="entry name" value="PRK10465.1"/>
    <property type="match status" value="1"/>
</dbReference>
<evidence type="ECO:0000256" key="1">
    <source>
        <dbReference type="ARBA" id="ARBA00006532"/>
    </source>
</evidence>
<dbReference type="AlphaFoldDB" id="D4F7P5"/>
<organism evidence="2 3">
    <name type="scientific">Edwardsiella tarda ATCC 23685</name>
    <dbReference type="NCBI Taxonomy" id="500638"/>
    <lineage>
        <taxon>Bacteria</taxon>
        <taxon>Pseudomonadati</taxon>
        <taxon>Pseudomonadota</taxon>
        <taxon>Gammaproteobacteria</taxon>
        <taxon>Enterobacterales</taxon>
        <taxon>Hafniaceae</taxon>
        <taxon>Edwardsiella</taxon>
    </lineage>
</organism>
<dbReference type="Pfam" id="PF11939">
    <property type="entry name" value="NiFe-hyd_HybE"/>
    <property type="match status" value="1"/>
</dbReference>
<gene>
    <name evidence="2" type="ORF">EDWATA_02781</name>
</gene>
<dbReference type="EMBL" id="ADGK01000239">
    <property type="protein sequence ID" value="EFE22182.1"/>
    <property type="molecule type" value="Genomic_DNA"/>
</dbReference>
<dbReference type="HOGENOM" id="CLU_091699_2_0_6"/>
<reference evidence="2 3" key="1">
    <citation type="submission" date="2010-02" db="EMBL/GenBank/DDBJ databases">
        <authorList>
            <person name="Weinstock G."/>
            <person name="Sodergren E."/>
            <person name="Clifton S."/>
            <person name="Fulton L."/>
            <person name="Fulton B."/>
            <person name="Courtney L."/>
            <person name="Fronick C."/>
            <person name="Harrison M."/>
            <person name="Strong C."/>
            <person name="Farmer C."/>
            <person name="Delahaunty K."/>
            <person name="Markovic C."/>
            <person name="Hall O."/>
            <person name="Minx P."/>
            <person name="Tomlinson C."/>
            <person name="Mitreva M."/>
            <person name="Nelson J."/>
            <person name="Hou S."/>
            <person name="Wollam A."/>
            <person name="Pepin K.H."/>
            <person name="Johnson M."/>
            <person name="Bhonagiri V."/>
            <person name="Zhang X."/>
            <person name="Suruliraj S."/>
            <person name="Warren W."/>
            <person name="Chinwalla A."/>
            <person name="Mardis E.R."/>
            <person name="Wilson R.K."/>
        </authorList>
    </citation>
    <scope>NUCLEOTIDE SEQUENCE [LARGE SCALE GENOMIC DNA]</scope>
    <source>
        <strain evidence="2 3">ATCC 23685</strain>
    </source>
</reference>
<proteinExistence type="inferred from homology"/>
<sequence>MFMHSEENAMHSDENALGMAAACVGFDNDPAALLVEQYQQIASGEMHDLPFFRAGIPVSAVMRPFDGQWVGCVLTPWMLSVVILPGPDQAWPERKIGDRLALQLPRGNMTFMVGELPQSGQLLSCSLMSPLDPHLQADQAEQLMRDTLTMLLSLPVAEAHDVDLSRRALFSRRG</sequence>
<comment type="caution">
    <text evidence="2">The sequence shown here is derived from an EMBL/GenBank/DDBJ whole genome shotgun (WGS) entry which is preliminary data.</text>
</comment>
<name>D4F7P5_EDWTA</name>
<accession>D4F7P5</accession>
<dbReference type="Gene3D" id="3.30.1460.40">
    <property type="entry name" value="[NiFe]-hydrogenase assembly chaperone, HybE"/>
    <property type="match status" value="1"/>
</dbReference>
<comment type="similarity">
    <text evidence="1">Belongs to the HupJ family.</text>
</comment>
<dbReference type="InterPro" id="IPR023994">
    <property type="entry name" value="NiFe-hyd_HybE"/>
</dbReference>
<dbReference type="Proteomes" id="UP000003692">
    <property type="component" value="Unassembled WGS sequence"/>
</dbReference>
<dbReference type="InterPro" id="IPR038530">
    <property type="entry name" value="NiFe-hyd_HybE_sf"/>
</dbReference>
<dbReference type="NCBIfam" id="TIGR03993">
    <property type="entry name" value="hydrog_HybE"/>
    <property type="match status" value="1"/>
</dbReference>